<evidence type="ECO:0000313" key="2">
    <source>
        <dbReference type="EMBL" id="BAE46126.1"/>
    </source>
</evidence>
<dbReference type="GO" id="GO:0006313">
    <property type="term" value="P:DNA transposition"/>
    <property type="evidence" value="ECO:0007669"/>
    <property type="project" value="InterPro"/>
</dbReference>
<evidence type="ECO:0000313" key="3">
    <source>
        <dbReference type="EMBL" id="BAE46136.1"/>
    </source>
</evidence>
<keyword evidence="2" id="KW-0614">Plasmid</keyword>
<dbReference type="KEGG" id="rer:RER_pREL1-01830"/>
<dbReference type="Pfam" id="PF01548">
    <property type="entry name" value="DEDD_Tnp_IS110"/>
    <property type="match status" value="1"/>
</dbReference>
<dbReference type="HOGENOM" id="CLU_052328_3_1_11"/>
<feature type="domain" description="Transposase IS110-like N-terminal" evidence="1">
    <location>
        <begin position="12"/>
        <end position="158"/>
    </location>
</feature>
<proteinExistence type="predicted"/>
<dbReference type="EMBL" id="AP008931">
    <property type="protein sequence ID" value="BAE46126.1"/>
    <property type="molecule type" value="Genomic_DNA"/>
</dbReference>
<sequence length="227" mass="24709">MRQIANRPRIYCGIDTHADTHHAAVITDTGVLLEHRQFDTTTTGYDDLTLWIRELGEPIAVGIEGTSSYGAGIARHLRHLKITVVEVPRPNRKLRRSVGKSDPIDAEAAARAVLARHQLSEPKHGDGPIEAIRALRVARSSAVKAATASMNAIRAMLVTAPDTLRAQPRGRSTTALLDACTALDADVAHLADPVNATILALRSLANRTRQLRREANELKRTPHQTGQ</sequence>
<dbReference type="InterPro" id="IPR047650">
    <property type="entry name" value="Transpos_IS110"/>
</dbReference>
<protein>
    <submittedName>
        <fullName evidence="2">Putative transposase</fullName>
    </submittedName>
</protein>
<reference evidence="4" key="1">
    <citation type="submission" date="2005-03" db="EMBL/GenBank/DDBJ databases">
        <title>Comparison of the complete genome sequences of Rhodococcus erythropolis PR4 and Rhodococcus opacus B4.</title>
        <authorList>
            <person name="Takarada H."/>
            <person name="Sekine M."/>
            <person name="Hosoyama A."/>
            <person name="Yamada R."/>
            <person name="Fujisawa T."/>
            <person name="Omata S."/>
            <person name="Shimizu A."/>
            <person name="Tsukatani N."/>
            <person name="Tanikawa S."/>
            <person name="Fujita N."/>
            <person name="Harayama S."/>
        </authorList>
    </citation>
    <scope>NUCLEOTIDE SEQUENCE [LARGE SCALE GENOMIC DNA]</scope>
    <source>
        <strain evidence="4">PR4 / NBRC 100887</strain>
        <plasmid evidence="4">pREL1</plasmid>
    </source>
</reference>
<dbReference type="Proteomes" id="UP000002204">
    <property type="component" value="Plasmid pREL1"/>
</dbReference>
<evidence type="ECO:0000313" key="4">
    <source>
        <dbReference type="Proteomes" id="UP000002204"/>
    </source>
</evidence>
<dbReference type="KEGG" id="rer:RER_pREL1-01930"/>
<dbReference type="GO" id="GO:0004803">
    <property type="term" value="F:transposase activity"/>
    <property type="evidence" value="ECO:0007669"/>
    <property type="project" value="InterPro"/>
</dbReference>
<dbReference type="PANTHER" id="PTHR33055:SF3">
    <property type="entry name" value="PUTATIVE TRANSPOSASE FOR IS117-RELATED"/>
    <property type="match status" value="1"/>
</dbReference>
<dbReference type="PANTHER" id="PTHR33055">
    <property type="entry name" value="TRANSPOSASE FOR INSERTION SEQUENCE ELEMENT IS1111A"/>
    <property type="match status" value="1"/>
</dbReference>
<evidence type="ECO:0000259" key="1">
    <source>
        <dbReference type="Pfam" id="PF01548"/>
    </source>
</evidence>
<reference evidence="2 4" key="2">
    <citation type="journal article" date="2006" name="Environ. Microbiol.">
        <title>Sequence analysis of three plasmids harboured in Rhodococcus erythropolis strain PR4.</title>
        <authorList>
            <person name="Sekine M."/>
            <person name="Tanikawa S."/>
            <person name="Omata S."/>
            <person name="Saito M."/>
            <person name="Fujisawa T."/>
            <person name="Tsukatani N."/>
            <person name="Tajima T."/>
            <person name="Sekigawa T."/>
            <person name="Kosugi H."/>
            <person name="Matsuo Y."/>
            <person name="Nishiko R."/>
            <person name="Imamura K."/>
            <person name="Ito M."/>
            <person name="Narita H."/>
            <person name="Tago S."/>
            <person name="Fujita N."/>
            <person name="Harayama S."/>
        </authorList>
    </citation>
    <scope>NUCLEOTIDE SEQUENCE [LARGE SCALE GENOMIC DNA]</scope>
    <source>
        <strain evidence="2">PR4</strain>
        <strain evidence="4">PR4 / NBRC 100887</strain>
        <plasmid evidence="2 4">pREL1</plasmid>
    </source>
</reference>
<dbReference type="EMBL" id="AP008931">
    <property type="protein sequence ID" value="BAE46136.1"/>
    <property type="molecule type" value="Genomic_DNA"/>
</dbReference>
<dbReference type="GO" id="GO:0003677">
    <property type="term" value="F:DNA binding"/>
    <property type="evidence" value="ECO:0007669"/>
    <property type="project" value="InterPro"/>
</dbReference>
<name>Q3L9I7_RHOE4</name>
<gene>
    <name evidence="2" type="ordered locus">RER_pREL1-01830</name>
    <name evidence="3" type="ordered locus">RER_pREL1-01930</name>
</gene>
<dbReference type="InterPro" id="IPR002525">
    <property type="entry name" value="Transp_IS110-like_N"/>
</dbReference>
<dbReference type="AlphaFoldDB" id="Q3L9I7"/>
<organism evidence="2 4">
    <name type="scientific">Rhodococcus erythropolis (strain PR4 / NBRC 100887)</name>
    <dbReference type="NCBI Taxonomy" id="234621"/>
    <lineage>
        <taxon>Bacteria</taxon>
        <taxon>Bacillati</taxon>
        <taxon>Actinomycetota</taxon>
        <taxon>Actinomycetes</taxon>
        <taxon>Mycobacteriales</taxon>
        <taxon>Nocardiaceae</taxon>
        <taxon>Rhodococcus</taxon>
        <taxon>Rhodococcus erythropolis group</taxon>
    </lineage>
</organism>
<geneLocation type="plasmid" evidence="2 4">
    <name>pREL1</name>
</geneLocation>
<accession>Q3L9I7</accession>
<dbReference type="RefSeq" id="WP_011331602.1">
    <property type="nucleotide sequence ID" value="NC_007491.1"/>
</dbReference>